<reference evidence="1" key="1">
    <citation type="submission" date="2018-06" db="EMBL/GenBank/DDBJ databases">
        <authorList>
            <person name="Zhirakovskaya E."/>
        </authorList>
    </citation>
    <scope>NUCLEOTIDE SEQUENCE</scope>
</reference>
<accession>A0A3B0Y3R9</accession>
<protein>
    <submittedName>
        <fullName evidence="1">Uncharacterized protein</fullName>
    </submittedName>
</protein>
<sequence length="273" mass="31109">MNAWVPNEQAVIRFKQRINYSAIVQHIEDNGKVLMDWPRVLKKINISSASAWESYNLSSSIHNKNQAATSGFFENGKKKVRIEVRVFTGLSNQAVIEKAVLLTGYTSMLDTIMKYSKNGPGDFYLYSEHGGELVGDDSAICVFKNIIIEISTLENDVDVRLIVKHMVDLMSNSLVKNNEIPEINYKTLQSAQEVKTGDTFWVDIQFPSGNYPDDYDVDFLTTPIPEGLKYVKNDESKYYLKASQPGTYQFEMWVMDRRTLITNTATFQVIVKD</sequence>
<dbReference type="EMBL" id="UOFJ01000484">
    <property type="protein sequence ID" value="VAW70022.1"/>
    <property type="molecule type" value="Genomic_DNA"/>
</dbReference>
<organism evidence="1">
    <name type="scientific">hydrothermal vent metagenome</name>
    <dbReference type="NCBI Taxonomy" id="652676"/>
    <lineage>
        <taxon>unclassified sequences</taxon>
        <taxon>metagenomes</taxon>
        <taxon>ecological metagenomes</taxon>
    </lineage>
</organism>
<evidence type="ECO:0000313" key="1">
    <source>
        <dbReference type="EMBL" id="VAW70022.1"/>
    </source>
</evidence>
<proteinExistence type="predicted"/>
<gene>
    <name evidence="1" type="ORF">MNBD_GAMMA10-1411</name>
</gene>
<dbReference type="AlphaFoldDB" id="A0A3B0Y3R9"/>
<name>A0A3B0Y3R9_9ZZZZ</name>